<evidence type="ECO:0000313" key="2">
    <source>
        <dbReference type="Proteomes" id="UP000006352"/>
    </source>
</evidence>
<reference evidence="1 2" key="1">
    <citation type="journal article" date="2012" name="Appl. Environ. Microbiol.">
        <title>Short-read sequencing for genomic analysis of the brown rot fungus Fibroporia radiculosa.</title>
        <authorList>
            <person name="Tang J.D."/>
            <person name="Perkins A.D."/>
            <person name="Sonstegard T.S."/>
            <person name="Schroeder S.G."/>
            <person name="Burgess S.C."/>
            <person name="Diehl S.V."/>
        </authorList>
    </citation>
    <scope>NUCLEOTIDE SEQUENCE [LARGE SCALE GENOMIC DNA]</scope>
    <source>
        <strain evidence="1 2">TFFH 294</strain>
    </source>
</reference>
<accession>J7S689</accession>
<dbReference type="InParanoid" id="J7S689"/>
<keyword evidence="2" id="KW-1185">Reference proteome</keyword>
<gene>
    <name evidence="1" type="ORF">FIBRA_09289</name>
</gene>
<sequence>MGDGVMRLFWTIQTLQLLVEAEGR</sequence>
<name>J7S689_9APHY</name>
<proteinExistence type="predicted"/>
<dbReference type="AlphaFoldDB" id="J7S689"/>
<dbReference type="Proteomes" id="UP000006352">
    <property type="component" value="Unassembled WGS sequence"/>
</dbReference>
<protein>
    <submittedName>
        <fullName evidence="1">Uncharacterized protein</fullName>
    </submittedName>
</protein>
<evidence type="ECO:0000313" key="1">
    <source>
        <dbReference type="EMBL" id="CCM06974.1"/>
    </source>
</evidence>
<dbReference type="HOGENOM" id="CLU_3421366_0_0_1"/>
<organism evidence="1 2">
    <name type="scientific">Fibroporia radiculosa</name>
    <dbReference type="NCBI Taxonomy" id="599839"/>
    <lineage>
        <taxon>Eukaryota</taxon>
        <taxon>Fungi</taxon>
        <taxon>Dikarya</taxon>
        <taxon>Basidiomycota</taxon>
        <taxon>Agaricomycotina</taxon>
        <taxon>Agaricomycetes</taxon>
        <taxon>Polyporales</taxon>
        <taxon>Fibroporiaceae</taxon>
        <taxon>Fibroporia</taxon>
    </lineage>
</organism>
<dbReference type="EMBL" id="HE797590">
    <property type="protein sequence ID" value="CCM06974.1"/>
    <property type="molecule type" value="Genomic_DNA"/>
</dbReference>